<dbReference type="AlphaFoldDB" id="A0A232EQY4"/>
<gene>
    <name evidence="1" type="ORF">TSAR_004855</name>
</gene>
<evidence type="ECO:0000313" key="2">
    <source>
        <dbReference type="Proteomes" id="UP000215335"/>
    </source>
</evidence>
<comment type="caution">
    <text evidence="1">The sequence shown here is derived from an EMBL/GenBank/DDBJ whole genome shotgun (WGS) entry which is preliminary data.</text>
</comment>
<reference evidence="1 2" key="1">
    <citation type="journal article" date="2017" name="Curr. Biol.">
        <title>The Evolution of Venom by Co-option of Single-Copy Genes.</title>
        <authorList>
            <person name="Martinson E.O."/>
            <person name="Mrinalini"/>
            <person name="Kelkar Y.D."/>
            <person name="Chang C.H."/>
            <person name="Werren J.H."/>
        </authorList>
    </citation>
    <scope>NUCLEOTIDE SEQUENCE [LARGE SCALE GENOMIC DNA]</scope>
    <source>
        <strain evidence="1 2">Alberta</strain>
        <tissue evidence="1">Whole body</tissue>
    </source>
</reference>
<dbReference type="EMBL" id="NNAY01002696">
    <property type="protein sequence ID" value="OXU20758.1"/>
    <property type="molecule type" value="Genomic_DNA"/>
</dbReference>
<accession>A0A232EQY4</accession>
<evidence type="ECO:0000313" key="1">
    <source>
        <dbReference type="EMBL" id="OXU20758.1"/>
    </source>
</evidence>
<keyword evidence="2" id="KW-1185">Reference proteome</keyword>
<proteinExistence type="predicted"/>
<sequence length="36" mass="4101">MCSKSPMIRFAQVFQSHQYASQLLSTTKSLIIMINP</sequence>
<organism evidence="1 2">
    <name type="scientific">Trichomalopsis sarcophagae</name>
    <dbReference type="NCBI Taxonomy" id="543379"/>
    <lineage>
        <taxon>Eukaryota</taxon>
        <taxon>Metazoa</taxon>
        <taxon>Ecdysozoa</taxon>
        <taxon>Arthropoda</taxon>
        <taxon>Hexapoda</taxon>
        <taxon>Insecta</taxon>
        <taxon>Pterygota</taxon>
        <taxon>Neoptera</taxon>
        <taxon>Endopterygota</taxon>
        <taxon>Hymenoptera</taxon>
        <taxon>Apocrita</taxon>
        <taxon>Proctotrupomorpha</taxon>
        <taxon>Chalcidoidea</taxon>
        <taxon>Pteromalidae</taxon>
        <taxon>Pteromalinae</taxon>
        <taxon>Trichomalopsis</taxon>
    </lineage>
</organism>
<dbReference type="Proteomes" id="UP000215335">
    <property type="component" value="Unassembled WGS sequence"/>
</dbReference>
<protein>
    <submittedName>
        <fullName evidence="1">Uncharacterized protein</fullName>
    </submittedName>
</protein>
<name>A0A232EQY4_9HYME</name>